<dbReference type="Pfam" id="PF03781">
    <property type="entry name" value="FGE-sulfatase"/>
    <property type="match status" value="1"/>
</dbReference>
<dbReference type="Gene3D" id="3.90.1580.10">
    <property type="entry name" value="paralog of FGE (formylglycine-generating enzyme)"/>
    <property type="match status" value="1"/>
</dbReference>
<organism evidence="2 3">
    <name type="scientific">Hyella patelloides LEGE 07179</name>
    <dbReference type="NCBI Taxonomy" id="945734"/>
    <lineage>
        <taxon>Bacteria</taxon>
        <taxon>Bacillati</taxon>
        <taxon>Cyanobacteriota</taxon>
        <taxon>Cyanophyceae</taxon>
        <taxon>Pleurocapsales</taxon>
        <taxon>Hyellaceae</taxon>
        <taxon>Hyella</taxon>
    </lineage>
</organism>
<sequence length="154" mass="17296">MWKKRNYPDGTAQHPVVLISVGDISAYASWKGKQTEATYRLPTAMEWVKAARGTDGRYFPWGNNWLDKGTNAAVSGLHYTSAIATFPLSRSVYGVEDMAGNVFEYTSSLENQGTHIVMKGCSWDDLPGFCRAAYQHTRPINSRHILFGFRLVKE</sequence>
<reference evidence="2 3" key="1">
    <citation type="submission" date="2019-01" db="EMBL/GenBank/DDBJ databases">
        <authorList>
            <person name="Brito A."/>
        </authorList>
    </citation>
    <scope>NUCLEOTIDE SEQUENCE [LARGE SCALE GENOMIC DNA]</scope>
    <source>
        <strain evidence="2">1</strain>
    </source>
</reference>
<protein>
    <recommendedName>
        <fullName evidence="1">Sulfatase-modifying factor enzyme-like domain-containing protein</fullName>
    </recommendedName>
</protein>
<feature type="domain" description="Sulfatase-modifying factor enzyme-like" evidence="1">
    <location>
        <begin position="9"/>
        <end position="153"/>
    </location>
</feature>
<dbReference type="SUPFAM" id="SSF56436">
    <property type="entry name" value="C-type lectin-like"/>
    <property type="match status" value="1"/>
</dbReference>
<dbReference type="Proteomes" id="UP000320055">
    <property type="component" value="Unassembled WGS sequence"/>
</dbReference>
<proteinExistence type="predicted"/>
<keyword evidence="3" id="KW-1185">Reference proteome</keyword>
<gene>
    <name evidence="2" type="ORF">H1P_210015</name>
</gene>
<dbReference type="InterPro" id="IPR042095">
    <property type="entry name" value="SUMF_sf"/>
</dbReference>
<dbReference type="PANTHER" id="PTHR23150">
    <property type="entry name" value="SULFATASE MODIFYING FACTOR 1, 2"/>
    <property type="match status" value="1"/>
</dbReference>
<dbReference type="AlphaFoldDB" id="A0A563VQG1"/>
<dbReference type="GO" id="GO:0120147">
    <property type="term" value="F:formylglycine-generating oxidase activity"/>
    <property type="evidence" value="ECO:0007669"/>
    <property type="project" value="TreeGrafter"/>
</dbReference>
<evidence type="ECO:0000313" key="3">
    <source>
        <dbReference type="Proteomes" id="UP000320055"/>
    </source>
</evidence>
<evidence type="ECO:0000259" key="1">
    <source>
        <dbReference type="Pfam" id="PF03781"/>
    </source>
</evidence>
<accession>A0A563VQG1</accession>
<dbReference type="InterPro" id="IPR005532">
    <property type="entry name" value="SUMF_dom"/>
</dbReference>
<dbReference type="PANTHER" id="PTHR23150:SF19">
    <property type="entry name" value="FORMYLGLYCINE-GENERATING ENZYME"/>
    <property type="match status" value="1"/>
</dbReference>
<dbReference type="InterPro" id="IPR016187">
    <property type="entry name" value="CTDL_fold"/>
</dbReference>
<dbReference type="EMBL" id="CAACVJ010000124">
    <property type="protein sequence ID" value="VEP13634.1"/>
    <property type="molecule type" value="Genomic_DNA"/>
</dbReference>
<dbReference type="InterPro" id="IPR051043">
    <property type="entry name" value="Sulfatase_Mod_Factor_Kinase"/>
</dbReference>
<evidence type="ECO:0000313" key="2">
    <source>
        <dbReference type="EMBL" id="VEP13634.1"/>
    </source>
</evidence>
<name>A0A563VQG1_9CYAN</name>